<dbReference type="InterPro" id="IPR045376">
    <property type="entry name" value="Maf_N"/>
</dbReference>
<dbReference type="AlphaFoldDB" id="A0A8J2YG16"/>
<gene>
    <name evidence="4" type="ORF">GCM10011391_13800</name>
</gene>
<dbReference type="Pfam" id="PF01973">
    <property type="entry name" value="MptE-like"/>
    <property type="match status" value="1"/>
</dbReference>
<comment type="caution">
    <text evidence="4">The sequence shown here is derived from an EMBL/GenBank/DDBJ whole genome shotgun (WGS) entry which is preliminary data.</text>
</comment>
<dbReference type="Pfam" id="PF20157">
    <property type="entry name" value="Maf_flag10_N"/>
    <property type="match status" value="1"/>
</dbReference>
<dbReference type="Proteomes" id="UP000628775">
    <property type="component" value="Unassembled WGS sequence"/>
</dbReference>
<evidence type="ECO:0008006" key="6">
    <source>
        <dbReference type="Google" id="ProtNLM"/>
    </source>
</evidence>
<reference evidence="4" key="2">
    <citation type="submission" date="2020-09" db="EMBL/GenBank/DDBJ databases">
        <authorList>
            <person name="Sun Q."/>
            <person name="Zhou Y."/>
        </authorList>
    </citation>
    <scope>NUCLEOTIDE SEQUENCE</scope>
    <source>
        <strain evidence="4">CGMCC 1.15371</strain>
    </source>
</reference>
<proteinExistence type="predicted"/>
<feature type="domain" description="6-hydroxymethylpterin diphosphokinase MptE-like" evidence="2">
    <location>
        <begin position="207"/>
        <end position="385"/>
    </location>
</feature>
<keyword evidence="5" id="KW-1185">Reference proteome</keyword>
<feature type="coiled-coil region" evidence="1">
    <location>
        <begin position="506"/>
        <end position="549"/>
    </location>
</feature>
<protein>
    <recommendedName>
        <fullName evidence="6">DUF115 domain-containing protein</fullName>
    </recommendedName>
</protein>
<evidence type="ECO:0000256" key="1">
    <source>
        <dbReference type="SAM" id="Coils"/>
    </source>
</evidence>
<sequence length="622" mass="72522">MLIDNINFLRKNYRPLREYFKDHEEELENEPVSVVESKSGHPTLKIENADGEFFIHSKYDPVREAESLVRKYADKMNQYQHVIFYGIGLGYHLHALFEQHKHLTFTIYEPIPAAFNYFLKKRRLEDFPVGRLKHLLVETSTAVRSEFLRGFANQFNVEKVLLVILPSYERIFKEECKVFVKEFKEKVNGKRSSFHTNLSFEKRWTLNSLMNFPEVLKTPNILNQIESNPFKDKPAIIVSAGPSLNDEIENLRFIKENKLAYILAVGSANKALINNHIVPDAVCSYDPQGHNTLVYKEIIESNNKEVPLIFGSSVGYETVKQFPGDKFHFITSQDTIARYYLKGGKSFNSLVVNDAPSIAVMTLQLLFKLGANPIILVGQNLGFKEDKFYASGIEYKRRKNQLSEKDLQSAIMTIDNDGEKIYTNQSFLRMKEDMERYISLANGTKIINTTIGGARIKGTDYQRLKDVINAYLHGQKISDWSLKENKYNLSEIKNRQQTMDASLIQYQQLREQLIKTLKKIELYRLNIEKDQAEQLYVNLDKTFKNIKNNDFFSTFIQPMVRVYMEINSKKIQSVRFNKNLKQKNNTVVKSFSKFLSECDNCFMSIMKYYIQMREQIRQICEC</sequence>
<dbReference type="RefSeq" id="WP_188691191.1">
    <property type="nucleotide sequence ID" value="NZ_BMIR01000005.1"/>
</dbReference>
<accession>A0A8J2YG16</accession>
<dbReference type="PANTHER" id="PTHR41786:SF1">
    <property type="entry name" value="6-HYDROXYMETHYLPTERIN DIPHOSPHOKINASE MPTE-LIKE DOMAIN-CONTAINING PROTEIN"/>
    <property type="match status" value="1"/>
</dbReference>
<evidence type="ECO:0000259" key="2">
    <source>
        <dbReference type="Pfam" id="PF01973"/>
    </source>
</evidence>
<dbReference type="EMBL" id="BMIR01000005">
    <property type="protein sequence ID" value="GGE36233.1"/>
    <property type="molecule type" value="Genomic_DNA"/>
</dbReference>
<reference evidence="4" key="1">
    <citation type="journal article" date="2014" name="Int. J. Syst. Evol. Microbiol.">
        <title>Complete genome sequence of Corynebacterium casei LMG S-19264T (=DSM 44701T), isolated from a smear-ripened cheese.</title>
        <authorList>
            <consortium name="US DOE Joint Genome Institute (JGI-PGF)"/>
            <person name="Walter F."/>
            <person name="Albersmeier A."/>
            <person name="Kalinowski J."/>
            <person name="Ruckert C."/>
        </authorList>
    </citation>
    <scope>NUCLEOTIDE SEQUENCE</scope>
    <source>
        <strain evidence="4">CGMCC 1.15371</strain>
    </source>
</reference>
<dbReference type="InterPro" id="IPR002826">
    <property type="entry name" value="MptE-like"/>
</dbReference>
<name>A0A8J2YG16_9BACL</name>
<dbReference type="PANTHER" id="PTHR41786">
    <property type="entry name" value="MOTILITY ACCESSORY FACTOR MAF"/>
    <property type="match status" value="1"/>
</dbReference>
<evidence type="ECO:0000313" key="4">
    <source>
        <dbReference type="EMBL" id="GGE36233.1"/>
    </source>
</evidence>
<organism evidence="4 5">
    <name type="scientific">Pullulanibacillus camelliae</name>
    <dbReference type="NCBI Taxonomy" id="1707096"/>
    <lineage>
        <taxon>Bacteria</taxon>
        <taxon>Bacillati</taxon>
        <taxon>Bacillota</taxon>
        <taxon>Bacilli</taxon>
        <taxon>Bacillales</taxon>
        <taxon>Sporolactobacillaceae</taxon>
        <taxon>Pullulanibacillus</taxon>
    </lineage>
</organism>
<keyword evidence="1" id="KW-0175">Coiled coil</keyword>
<feature type="domain" description="Glycosyltransferase Maf N-terminal" evidence="3">
    <location>
        <begin position="64"/>
        <end position="115"/>
    </location>
</feature>
<evidence type="ECO:0000259" key="3">
    <source>
        <dbReference type="Pfam" id="PF20157"/>
    </source>
</evidence>
<evidence type="ECO:0000313" key="5">
    <source>
        <dbReference type="Proteomes" id="UP000628775"/>
    </source>
</evidence>